<dbReference type="Gene3D" id="1.10.10.60">
    <property type="entry name" value="Homeodomain-like"/>
    <property type="match status" value="1"/>
</dbReference>
<evidence type="ECO:0000313" key="7">
    <source>
        <dbReference type="Proteomes" id="UP000826271"/>
    </source>
</evidence>
<keyword evidence="1" id="KW-0479">Metal-binding</keyword>
<dbReference type="EMBL" id="WHWC01000015">
    <property type="protein sequence ID" value="KAG8368823.1"/>
    <property type="molecule type" value="Genomic_DNA"/>
</dbReference>
<keyword evidence="3" id="KW-0862">Zinc</keyword>
<evidence type="ECO:0000313" key="6">
    <source>
        <dbReference type="EMBL" id="KAG8368823.1"/>
    </source>
</evidence>
<dbReference type="Pfam" id="PF04770">
    <property type="entry name" value="ZF-HD_dimer"/>
    <property type="match status" value="1"/>
</dbReference>
<dbReference type="Proteomes" id="UP000826271">
    <property type="component" value="Unassembled WGS sequence"/>
</dbReference>
<dbReference type="InterPro" id="IPR006456">
    <property type="entry name" value="ZF_HD_homeobox_Cys/His_dimer"/>
</dbReference>
<feature type="compositionally biased region" description="Polar residues" evidence="4">
    <location>
        <begin position="99"/>
        <end position="115"/>
    </location>
</feature>
<dbReference type="GO" id="GO:0008270">
    <property type="term" value="F:zinc ion binding"/>
    <property type="evidence" value="ECO:0007669"/>
    <property type="project" value="UniProtKB-KW"/>
</dbReference>
<feature type="domain" description="ZF-HD dimerization-type" evidence="5">
    <location>
        <begin position="18"/>
        <end position="67"/>
    </location>
</feature>
<dbReference type="InterPro" id="IPR009057">
    <property type="entry name" value="Homeodomain-like_sf"/>
</dbReference>
<keyword evidence="7" id="KW-1185">Reference proteome</keyword>
<gene>
    <name evidence="6" type="ORF">BUALT_Bualt15G0086800</name>
</gene>
<dbReference type="GO" id="GO:0003700">
    <property type="term" value="F:DNA-binding transcription factor activity"/>
    <property type="evidence" value="ECO:0007669"/>
    <property type="project" value="TreeGrafter"/>
</dbReference>
<sequence length="233" mass="25911">METTYSIHGASVQMVVMYKECLHNHAAQTMGHFLDGCGLFEASGPNGTPEAMVCAACHCHRNFHRRVEVELPQTIPPPLSQPQLTAAPGPRIPDPHPQPYTNQQPSTSHQPTNAPSPVILGQAIEAQGMPIRSTSLPNSPFRFSGVQIQEASERQVMERSAEVPRKRLSREQTERLKAISESNNWKLFRHYSKEEIAGVCSEVGITRMALKNWINNQRNKRQSANAATSKIQV</sequence>
<accession>A0AAV6WF57</accession>
<dbReference type="AlphaFoldDB" id="A0AAV6WF57"/>
<proteinExistence type="predicted"/>
<comment type="caution">
    <text evidence="6">The sequence shown here is derived from an EMBL/GenBank/DDBJ whole genome shotgun (WGS) entry which is preliminary data.</text>
</comment>
<organism evidence="6 7">
    <name type="scientific">Buddleja alternifolia</name>
    <dbReference type="NCBI Taxonomy" id="168488"/>
    <lineage>
        <taxon>Eukaryota</taxon>
        <taxon>Viridiplantae</taxon>
        <taxon>Streptophyta</taxon>
        <taxon>Embryophyta</taxon>
        <taxon>Tracheophyta</taxon>
        <taxon>Spermatophyta</taxon>
        <taxon>Magnoliopsida</taxon>
        <taxon>eudicotyledons</taxon>
        <taxon>Gunneridae</taxon>
        <taxon>Pentapetalae</taxon>
        <taxon>asterids</taxon>
        <taxon>lamiids</taxon>
        <taxon>Lamiales</taxon>
        <taxon>Scrophulariaceae</taxon>
        <taxon>Buddlejeae</taxon>
        <taxon>Buddleja</taxon>
    </lineage>
</organism>
<dbReference type="GO" id="GO:0050793">
    <property type="term" value="P:regulation of developmental process"/>
    <property type="evidence" value="ECO:0007669"/>
    <property type="project" value="TreeGrafter"/>
</dbReference>
<keyword evidence="2" id="KW-0863">Zinc-finger</keyword>
<evidence type="ECO:0000256" key="1">
    <source>
        <dbReference type="ARBA" id="ARBA00022723"/>
    </source>
</evidence>
<evidence type="ECO:0000256" key="4">
    <source>
        <dbReference type="SAM" id="MobiDB-lite"/>
    </source>
</evidence>
<dbReference type="GO" id="GO:0005634">
    <property type="term" value="C:nucleus"/>
    <property type="evidence" value="ECO:0007669"/>
    <property type="project" value="TreeGrafter"/>
</dbReference>
<evidence type="ECO:0000256" key="2">
    <source>
        <dbReference type="ARBA" id="ARBA00022771"/>
    </source>
</evidence>
<dbReference type="NCBIfam" id="TIGR01566">
    <property type="entry name" value="ZF_HD_prot_N"/>
    <property type="match status" value="1"/>
</dbReference>
<evidence type="ECO:0000259" key="5">
    <source>
        <dbReference type="PROSITE" id="PS51523"/>
    </source>
</evidence>
<dbReference type="GO" id="GO:0000976">
    <property type="term" value="F:transcription cis-regulatory region binding"/>
    <property type="evidence" value="ECO:0007669"/>
    <property type="project" value="TreeGrafter"/>
</dbReference>
<dbReference type="PANTHER" id="PTHR31948:SF72">
    <property type="entry name" value="ZINC-FINGER HOMEODOMAIN PROTEIN 10"/>
    <property type="match status" value="1"/>
</dbReference>
<dbReference type="PROSITE" id="PS51523">
    <property type="entry name" value="ZF_HD_DIMER"/>
    <property type="match status" value="1"/>
</dbReference>
<evidence type="ECO:0000256" key="3">
    <source>
        <dbReference type="ARBA" id="ARBA00022833"/>
    </source>
</evidence>
<dbReference type="SUPFAM" id="SSF46689">
    <property type="entry name" value="Homeodomain-like"/>
    <property type="match status" value="1"/>
</dbReference>
<name>A0AAV6WF57_9LAMI</name>
<feature type="region of interest" description="Disordered" evidence="4">
    <location>
        <begin position="74"/>
        <end position="116"/>
    </location>
</feature>
<dbReference type="PANTHER" id="PTHR31948">
    <property type="entry name" value="ZINC-FINGER HOMEODOMAIN PROTEIN 2"/>
    <property type="match status" value="1"/>
</dbReference>
<protein>
    <recommendedName>
        <fullName evidence="5">ZF-HD dimerization-type domain-containing protein</fullName>
    </recommendedName>
</protein>
<reference evidence="6" key="1">
    <citation type="submission" date="2019-10" db="EMBL/GenBank/DDBJ databases">
        <authorList>
            <person name="Zhang R."/>
            <person name="Pan Y."/>
            <person name="Wang J."/>
            <person name="Ma R."/>
            <person name="Yu S."/>
        </authorList>
    </citation>
    <scope>NUCLEOTIDE SEQUENCE</scope>
    <source>
        <strain evidence="6">LA-IB0</strain>
        <tissue evidence="6">Leaf</tissue>
    </source>
</reference>